<keyword evidence="12" id="KW-1185">Reference proteome</keyword>
<evidence type="ECO:0000256" key="1">
    <source>
        <dbReference type="ARBA" id="ARBA00005189"/>
    </source>
</evidence>
<dbReference type="AlphaFoldDB" id="A0A1I0NXL6"/>
<name>A0A1I0NXL6_9RHOB</name>
<protein>
    <recommendedName>
        <fullName evidence="8">L-ornithine N(alpha)-acyltransferase</fullName>
        <ecNumber evidence="7">2.3.2.30</ecNumber>
    </recommendedName>
</protein>
<evidence type="ECO:0000256" key="5">
    <source>
        <dbReference type="ARBA" id="ARBA00023315"/>
    </source>
</evidence>
<reference evidence="11 12" key="1">
    <citation type="submission" date="2016-10" db="EMBL/GenBank/DDBJ databases">
        <authorList>
            <person name="de Groot N.N."/>
        </authorList>
    </citation>
    <scope>NUCLEOTIDE SEQUENCE [LARGE SCALE GENOMIC DNA]</scope>
    <source>
        <strain evidence="11 12">DSM 17925</strain>
    </source>
</reference>
<comment type="function">
    <text evidence="9">Catalyzes the first step in the biosynthesis of ornithine lipids, which are phosphorus-free membrane lipids. Catalyzes the 3-hydroxyacyl-acyl carrier protein-dependent acylation of ornithine to form lyso-ornithine lipid (LOL).</text>
</comment>
<evidence type="ECO:0000256" key="9">
    <source>
        <dbReference type="ARBA" id="ARBA00045724"/>
    </source>
</evidence>
<dbReference type="PANTHER" id="PTHR37323:SF1">
    <property type="entry name" value="L-ORNITHINE N(ALPHA)-ACYLTRANSFERASE"/>
    <property type="match status" value="1"/>
</dbReference>
<dbReference type="Pfam" id="PF13444">
    <property type="entry name" value="Acetyltransf_5"/>
    <property type="match status" value="1"/>
</dbReference>
<dbReference type="OrthoDB" id="9787072at2"/>
<keyword evidence="5 11" id="KW-0012">Acyltransferase</keyword>
<evidence type="ECO:0000256" key="6">
    <source>
        <dbReference type="ARBA" id="ARBA00038095"/>
    </source>
</evidence>
<sequence length="243" mass="26038">MTIAFHKGRYGVRVAADAADLHACQTLRHRCFFGTDGVDADRFDPLCTHVMIAGDTGLVGTFRVMHVPDAAALPRTYAAKAYDLEPLARFDQPMLEMGRFCIDPAAKDGDVLRLAWGALTQLVDAHGIGLLFGCSSFAGTDPAPYAAAFGLLASQYCGPATLRPARLAPEVVPLVADRQQGAAAQLPPLLRTYLAMGGWVSDHAVIDRQMATLHVFTGLEIAKVPPQRAHALRALLDPANSHI</sequence>
<dbReference type="RefSeq" id="WP_089990730.1">
    <property type="nucleotide sequence ID" value="NZ_FOIZ01000001.1"/>
</dbReference>
<comment type="similarity">
    <text evidence="6">Belongs to the acetyltransferase family. OlsB subfamily.</text>
</comment>
<accession>A0A1I0NXL6</accession>
<comment type="catalytic activity">
    <reaction evidence="10">
        <text>a (3R)-hydroxyacyl-[ACP] + L-ornithine = a lyso-ornithine lipid + holo-[ACP] + H(+)</text>
        <dbReference type="Rhea" id="RHEA:20633"/>
        <dbReference type="Rhea" id="RHEA-COMP:9685"/>
        <dbReference type="Rhea" id="RHEA-COMP:9945"/>
        <dbReference type="ChEBI" id="CHEBI:15378"/>
        <dbReference type="ChEBI" id="CHEBI:46911"/>
        <dbReference type="ChEBI" id="CHEBI:64479"/>
        <dbReference type="ChEBI" id="CHEBI:78827"/>
        <dbReference type="ChEBI" id="CHEBI:138482"/>
        <dbReference type="EC" id="2.3.2.30"/>
    </reaction>
    <physiologicalReaction direction="left-to-right" evidence="10">
        <dbReference type="Rhea" id="RHEA:20634"/>
    </physiologicalReaction>
</comment>
<dbReference type="SUPFAM" id="SSF55729">
    <property type="entry name" value="Acyl-CoA N-acyltransferases (Nat)"/>
    <property type="match status" value="1"/>
</dbReference>
<proteinExistence type="inferred from homology"/>
<keyword evidence="2" id="KW-0444">Lipid biosynthesis</keyword>
<dbReference type="GO" id="GO:0006629">
    <property type="term" value="P:lipid metabolic process"/>
    <property type="evidence" value="ECO:0007669"/>
    <property type="project" value="UniProtKB-KW"/>
</dbReference>
<organism evidence="11 12">
    <name type="scientific">Cognatiyoonia koreensis</name>
    <dbReference type="NCBI Taxonomy" id="364200"/>
    <lineage>
        <taxon>Bacteria</taxon>
        <taxon>Pseudomonadati</taxon>
        <taxon>Pseudomonadota</taxon>
        <taxon>Alphaproteobacteria</taxon>
        <taxon>Rhodobacterales</taxon>
        <taxon>Paracoccaceae</taxon>
        <taxon>Cognatiyoonia</taxon>
    </lineage>
</organism>
<evidence type="ECO:0000313" key="11">
    <source>
        <dbReference type="EMBL" id="SEW06502.1"/>
    </source>
</evidence>
<dbReference type="GO" id="GO:0043810">
    <property type="term" value="F:ornithine-acyl [acyl carrier protein] N-acyltransferase activity"/>
    <property type="evidence" value="ECO:0007669"/>
    <property type="project" value="UniProtKB-EC"/>
</dbReference>
<dbReference type="Gene3D" id="3.40.630.30">
    <property type="match status" value="1"/>
</dbReference>
<evidence type="ECO:0000256" key="10">
    <source>
        <dbReference type="ARBA" id="ARBA00047785"/>
    </source>
</evidence>
<keyword evidence="4" id="KW-0443">Lipid metabolism</keyword>
<dbReference type="EMBL" id="FOIZ01000001">
    <property type="protein sequence ID" value="SEW06502.1"/>
    <property type="molecule type" value="Genomic_DNA"/>
</dbReference>
<evidence type="ECO:0000256" key="3">
    <source>
        <dbReference type="ARBA" id="ARBA00022679"/>
    </source>
</evidence>
<evidence type="ECO:0000256" key="4">
    <source>
        <dbReference type="ARBA" id="ARBA00023098"/>
    </source>
</evidence>
<keyword evidence="3 11" id="KW-0808">Transferase</keyword>
<dbReference type="PANTHER" id="PTHR37323">
    <property type="entry name" value="GCN5-RELATED N-ACETYLTRANSFERASE"/>
    <property type="match status" value="1"/>
</dbReference>
<dbReference type="Proteomes" id="UP000199167">
    <property type="component" value="Unassembled WGS sequence"/>
</dbReference>
<evidence type="ECO:0000256" key="7">
    <source>
        <dbReference type="ARBA" id="ARBA00039058"/>
    </source>
</evidence>
<comment type="pathway">
    <text evidence="1">Lipid metabolism.</text>
</comment>
<evidence type="ECO:0000256" key="8">
    <source>
        <dbReference type="ARBA" id="ARBA00039866"/>
    </source>
</evidence>
<dbReference type="EC" id="2.3.2.30" evidence="7"/>
<evidence type="ECO:0000313" key="12">
    <source>
        <dbReference type="Proteomes" id="UP000199167"/>
    </source>
</evidence>
<evidence type="ECO:0000256" key="2">
    <source>
        <dbReference type="ARBA" id="ARBA00022516"/>
    </source>
</evidence>
<dbReference type="InterPro" id="IPR052351">
    <property type="entry name" value="Ornithine_N-alpha-AT"/>
</dbReference>
<dbReference type="STRING" id="364200.SAMN04488515_0883"/>
<gene>
    <name evidence="11" type="ORF">SAMN04488515_0883</name>
</gene>
<dbReference type="InterPro" id="IPR016181">
    <property type="entry name" value="Acyl_CoA_acyltransferase"/>
</dbReference>